<keyword evidence="3" id="KW-0804">Transcription</keyword>
<evidence type="ECO:0000256" key="2">
    <source>
        <dbReference type="ARBA" id="ARBA00022478"/>
    </source>
</evidence>
<dbReference type="Gene3D" id="2.40.50.1060">
    <property type="match status" value="1"/>
</dbReference>
<dbReference type="InterPro" id="IPR036898">
    <property type="entry name" value="RNA_pol_Rpb7-like_N_sf"/>
</dbReference>
<dbReference type="InterPro" id="IPR041178">
    <property type="entry name" value="RPA43_OB"/>
</dbReference>
<dbReference type="Gene3D" id="3.30.1490.120">
    <property type="entry name" value="RNA polymerase Rpb7-like, N-terminal domain"/>
    <property type="match status" value="1"/>
</dbReference>
<comment type="subcellular location">
    <subcellularLocation>
        <location evidence="1">Nucleus</location>
    </subcellularLocation>
</comment>
<dbReference type="STRING" id="1246581.A0A2H9TP73"/>
<dbReference type="Proteomes" id="UP000240830">
    <property type="component" value="Unassembled WGS sequence"/>
</dbReference>
<dbReference type="Pfam" id="PF17875">
    <property type="entry name" value="RPA43_OB"/>
    <property type="match status" value="1"/>
</dbReference>
<dbReference type="EMBL" id="MTSL01000052">
    <property type="protein sequence ID" value="PJF19548.1"/>
    <property type="molecule type" value="Genomic_DNA"/>
</dbReference>
<accession>A0A2H9TP73</accession>
<protein>
    <recommendedName>
        <fullName evidence="5">RPA43 OB domain-containing protein</fullName>
    </recommendedName>
</protein>
<dbReference type="PANTHER" id="PTHR12709:SF5">
    <property type="entry name" value="DNA-DIRECTED RNA POLYMERASE I SUBUNIT RPA43"/>
    <property type="match status" value="1"/>
</dbReference>
<keyword evidence="7" id="KW-1185">Reference proteome</keyword>
<evidence type="ECO:0000259" key="5">
    <source>
        <dbReference type="Pfam" id="PF17875"/>
    </source>
</evidence>
<evidence type="ECO:0000313" key="6">
    <source>
        <dbReference type="EMBL" id="PJF19548.1"/>
    </source>
</evidence>
<evidence type="ECO:0000256" key="3">
    <source>
        <dbReference type="ARBA" id="ARBA00023163"/>
    </source>
</evidence>
<evidence type="ECO:0000256" key="1">
    <source>
        <dbReference type="ARBA" id="ARBA00004123"/>
    </source>
</evidence>
<dbReference type="InterPro" id="IPR045113">
    <property type="entry name" value="Rpb7-like"/>
</dbReference>
<dbReference type="GO" id="GO:0006362">
    <property type="term" value="P:transcription elongation by RNA polymerase I"/>
    <property type="evidence" value="ECO:0007669"/>
    <property type="project" value="TreeGrafter"/>
</dbReference>
<feature type="domain" description="RPA43 OB" evidence="5">
    <location>
        <begin position="106"/>
        <end position="153"/>
    </location>
</feature>
<evidence type="ECO:0000256" key="4">
    <source>
        <dbReference type="ARBA" id="ARBA00023242"/>
    </source>
</evidence>
<keyword evidence="2" id="KW-0240">DNA-directed RNA polymerase</keyword>
<dbReference type="PANTHER" id="PTHR12709">
    <property type="entry name" value="DNA-DIRECTED RNA POLYMERASE II, III"/>
    <property type="match status" value="1"/>
</dbReference>
<keyword evidence="4" id="KW-0539">Nucleus</keyword>
<name>A0A2H9TP73_9FUNG</name>
<sequence>MSGSTPSAAQSVFDEIVATHILHLTPAHLGNLLEGAKSHLDQSLLKYSPKLQGVPLCYGKVELAKYMPTPGAVHPPEDLGTPSAAILFDNPCIHVPVKVYWTVFTPRPGVRLLGVVNQMSREHVGLLVVNYFTAVIYAHQLEAVLKWNEEEQSWESRRTGKLVEDGQEITFEVLELLLEGPVFTIVGSLDKMLKEPVIPTKQVKSPENKKRKL</sequence>
<reference evidence="6 7" key="1">
    <citation type="submission" date="2016-10" db="EMBL/GenBank/DDBJ databases">
        <title>The genome of Paramicrosporidium saccamoebae is the missing link in understanding Cryptomycota and Microsporidia evolution.</title>
        <authorList>
            <person name="Quandt C.A."/>
            <person name="Beaudet D."/>
            <person name="Corsaro D."/>
            <person name="Michel R."/>
            <person name="Corradi N."/>
            <person name="James T."/>
        </authorList>
    </citation>
    <scope>NUCLEOTIDE SEQUENCE [LARGE SCALE GENOMIC DNA]</scope>
    <source>
        <strain evidence="6 7">KSL3</strain>
    </source>
</reference>
<evidence type="ECO:0000313" key="7">
    <source>
        <dbReference type="Proteomes" id="UP000240830"/>
    </source>
</evidence>
<dbReference type="AlphaFoldDB" id="A0A2H9TP73"/>
<dbReference type="GO" id="GO:0005736">
    <property type="term" value="C:RNA polymerase I complex"/>
    <property type="evidence" value="ECO:0007669"/>
    <property type="project" value="TreeGrafter"/>
</dbReference>
<dbReference type="OrthoDB" id="10250504at2759"/>
<proteinExistence type="predicted"/>
<dbReference type="GO" id="GO:0006352">
    <property type="term" value="P:DNA-templated transcription initiation"/>
    <property type="evidence" value="ECO:0007669"/>
    <property type="project" value="InterPro"/>
</dbReference>
<organism evidence="6 7">
    <name type="scientific">Paramicrosporidium saccamoebae</name>
    <dbReference type="NCBI Taxonomy" id="1246581"/>
    <lineage>
        <taxon>Eukaryota</taxon>
        <taxon>Fungi</taxon>
        <taxon>Fungi incertae sedis</taxon>
        <taxon>Cryptomycota</taxon>
        <taxon>Cryptomycota incertae sedis</taxon>
        <taxon>Paramicrosporidium</taxon>
    </lineage>
</organism>
<gene>
    <name evidence="6" type="ORF">PSACC_00642</name>
</gene>
<comment type="caution">
    <text evidence="6">The sequence shown here is derived from an EMBL/GenBank/DDBJ whole genome shotgun (WGS) entry which is preliminary data.</text>
</comment>